<dbReference type="InterPro" id="IPR036034">
    <property type="entry name" value="PDZ_sf"/>
</dbReference>
<evidence type="ECO:0000313" key="4">
    <source>
        <dbReference type="Proteomes" id="UP000474777"/>
    </source>
</evidence>
<keyword evidence="1" id="KW-0732">Signal</keyword>
<dbReference type="Pfam" id="PF03572">
    <property type="entry name" value="Peptidase_S41"/>
    <property type="match status" value="1"/>
</dbReference>
<dbReference type="Gene3D" id="2.30.42.10">
    <property type="match status" value="1"/>
</dbReference>
<dbReference type="PANTHER" id="PTHR32060">
    <property type="entry name" value="TAIL-SPECIFIC PROTEASE"/>
    <property type="match status" value="1"/>
</dbReference>
<protein>
    <submittedName>
        <fullName evidence="3">Peptidase S41</fullName>
    </submittedName>
</protein>
<dbReference type="PROSITE" id="PS51257">
    <property type="entry name" value="PROKAR_LIPOPROTEIN"/>
    <property type="match status" value="1"/>
</dbReference>
<dbReference type="EMBL" id="JAAGWD010000004">
    <property type="protein sequence ID" value="NEM98046.1"/>
    <property type="molecule type" value="Genomic_DNA"/>
</dbReference>
<dbReference type="InterPro" id="IPR005151">
    <property type="entry name" value="Tail-specific_protease"/>
</dbReference>
<dbReference type="GO" id="GO:0030288">
    <property type="term" value="C:outer membrane-bounded periplasmic space"/>
    <property type="evidence" value="ECO:0007669"/>
    <property type="project" value="TreeGrafter"/>
</dbReference>
<dbReference type="Gene3D" id="3.30.750.44">
    <property type="match status" value="1"/>
</dbReference>
<dbReference type="SMART" id="SM00245">
    <property type="entry name" value="TSPc"/>
    <property type="match status" value="1"/>
</dbReference>
<gene>
    <name evidence="3" type="ORF">GXP69_10100</name>
</gene>
<reference evidence="3 4" key="1">
    <citation type="submission" date="2020-02" db="EMBL/GenBank/DDBJ databases">
        <authorList>
            <person name="Kim M.K."/>
        </authorList>
    </citation>
    <scope>NUCLEOTIDE SEQUENCE [LARGE SCALE GENOMIC DNA]</scope>
    <source>
        <strain evidence="3 4">BT327</strain>
    </source>
</reference>
<name>A0A6B3LUV4_9BACT</name>
<comment type="caution">
    <text evidence="3">The sequence shown here is derived from an EMBL/GenBank/DDBJ whole genome shotgun (WGS) entry which is preliminary data.</text>
</comment>
<dbReference type="SUPFAM" id="SSF50156">
    <property type="entry name" value="PDZ domain-like"/>
    <property type="match status" value="1"/>
</dbReference>
<accession>A0A6B3LUV4</accession>
<keyword evidence="4" id="KW-1185">Reference proteome</keyword>
<evidence type="ECO:0000259" key="2">
    <source>
        <dbReference type="SMART" id="SM00245"/>
    </source>
</evidence>
<dbReference type="GO" id="GO:0004175">
    <property type="term" value="F:endopeptidase activity"/>
    <property type="evidence" value="ECO:0007669"/>
    <property type="project" value="TreeGrafter"/>
</dbReference>
<proteinExistence type="predicted"/>
<feature type="signal peptide" evidence="1">
    <location>
        <begin position="1"/>
        <end position="28"/>
    </location>
</feature>
<dbReference type="SUPFAM" id="SSF52096">
    <property type="entry name" value="ClpP/crotonase"/>
    <property type="match status" value="1"/>
</dbReference>
<evidence type="ECO:0000256" key="1">
    <source>
        <dbReference type="SAM" id="SignalP"/>
    </source>
</evidence>
<dbReference type="Gene3D" id="3.90.226.10">
    <property type="entry name" value="2-enoyl-CoA Hydratase, Chain A, domain 1"/>
    <property type="match status" value="1"/>
</dbReference>
<dbReference type="GO" id="GO:0008236">
    <property type="term" value="F:serine-type peptidase activity"/>
    <property type="evidence" value="ECO:0007669"/>
    <property type="project" value="InterPro"/>
</dbReference>
<dbReference type="InterPro" id="IPR029045">
    <property type="entry name" value="ClpP/crotonase-like_dom_sf"/>
</dbReference>
<dbReference type="Proteomes" id="UP000474777">
    <property type="component" value="Unassembled WGS sequence"/>
</dbReference>
<dbReference type="PANTHER" id="PTHR32060:SF30">
    <property type="entry name" value="CARBOXY-TERMINAL PROCESSING PROTEASE CTPA"/>
    <property type="match status" value="1"/>
</dbReference>
<dbReference type="CDD" id="cd07562">
    <property type="entry name" value="Peptidase_S41_TRI"/>
    <property type="match status" value="1"/>
</dbReference>
<dbReference type="GO" id="GO:0007165">
    <property type="term" value="P:signal transduction"/>
    <property type="evidence" value="ECO:0007669"/>
    <property type="project" value="TreeGrafter"/>
</dbReference>
<dbReference type="GO" id="GO:0006508">
    <property type="term" value="P:proteolysis"/>
    <property type="evidence" value="ECO:0007669"/>
    <property type="project" value="InterPro"/>
</dbReference>
<feature type="domain" description="Tail specific protease" evidence="2">
    <location>
        <begin position="356"/>
        <end position="548"/>
    </location>
</feature>
<dbReference type="AlphaFoldDB" id="A0A6B3LUV4"/>
<sequence length="576" mass="65169">MNKLNLRAPHLLVLVTLCMLLTVCSCSARSTTITETQKLESLARVWGFLKYYHPTVASGKLNWDQQLIDKLPKIKAAQSKSELSQVYVEWIKELGDVKAARSRKASKSVMEALLGLKKVNTKTFDENFNLSWTNDKTLFTDELIQALDVIEQHRAQDGNHYASINEYGFLDLKNEEPYSELYFKYPDEAYRLLNLFRYWNIIEYYFPYKYRTDQNWNDVLAEMIPRFLQANDLNEYHLAIVELVTKINDSHASISVALAPTVFGHFWLPARFKIIDDKAIITSFYNDSLAAVHDIKIGDVVHRVNGVQVSDIIKSKEKFIPASNQSTLRRDMANAVFNGVTDAVTITFERNGIIAEKQVARYMGRDLKFKADTKTDKWKMLEGNIGYVDMGLINVPDVQTMMQELANCKAIIFDVRNYPNGVMFEVAKYLNPEPRNFAKFTIPDLTYPGKFKWVTGQKAGEKNPNAYKGKIVLLANETTQSHAEFTIMALQTAADATIVGSQTAGADGNVIPFKMVGGHETVFTGIGVFYPDGRETQRIGIVPDIEVKPTIAGVKAGRDEVLEKALEYIKAESTRL</sequence>
<organism evidence="3 4">
    <name type="scientific">Pontibacter burrus</name>
    <dbReference type="NCBI Taxonomy" id="2704466"/>
    <lineage>
        <taxon>Bacteria</taxon>
        <taxon>Pseudomonadati</taxon>
        <taxon>Bacteroidota</taxon>
        <taxon>Cytophagia</taxon>
        <taxon>Cytophagales</taxon>
        <taxon>Hymenobacteraceae</taxon>
        <taxon>Pontibacter</taxon>
    </lineage>
</organism>
<feature type="chain" id="PRO_5025558754" evidence="1">
    <location>
        <begin position="29"/>
        <end position="576"/>
    </location>
</feature>
<evidence type="ECO:0000313" key="3">
    <source>
        <dbReference type="EMBL" id="NEM98046.1"/>
    </source>
</evidence>
<dbReference type="RefSeq" id="WP_163914947.1">
    <property type="nucleotide sequence ID" value="NZ_JAAGWD010000004.1"/>
</dbReference>